<keyword evidence="2" id="KW-0805">Transcription regulation</keyword>
<gene>
    <name evidence="9" type="ORF">POL67_34220</name>
</gene>
<evidence type="ECO:0000256" key="3">
    <source>
        <dbReference type="ARBA" id="ARBA00023082"/>
    </source>
</evidence>
<evidence type="ECO:0000256" key="4">
    <source>
        <dbReference type="ARBA" id="ARBA00023125"/>
    </source>
</evidence>
<keyword evidence="10" id="KW-1185">Reference proteome</keyword>
<evidence type="ECO:0000313" key="10">
    <source>
        <dbReference type="Proteomes" id="UP001221411"/>
    </source>
</evidence>
<proteinExistence type="inferred from homology"/>
<evidence type="ECO:0000256" key="5">
    <source>
        <dbReference type="ARBA" id="ARBA00023163"/>
    </source>
</evidence>
<dbReference type="PANTHER" id="PTHR43133">
    <property type="entry name" value="RNA POLYMERASE ECF-TYPE SIGMA FACTO"/>
    <property type="match status" value="1"/>
</dbReference>
<evidence type="ECO:0000256" key="6">
    <source>
        <dbReference type="SAM" id="MobiDB-lite"/>
    </source>
</evidence>
<dbReference type="Proteomes" id="UP001221411">
    <property type="component" value="Unassembled WGS sequence"/>
</dbReference>
<keyword evidence="4" id="KW-0238">DNA-binding</keyword>
<name>A0ABT5EX97_9BACT</name>
<dbReference type="NCBIfam" id="TIGR02937">
    <property type="entry name" value="sigma70-ECF"/>
    <property type="match status" value="1"/>
</dbReference>
<dbReference type="Gene3D" id="1.10.10.10">
    <property type="entry name" value="Winged helix-like DNA-binding domain superfamily/Winged helix DNA-binding domain"/>
    <property type="match status" value="1"/>
</dbReference>
<feature type="region of interest" description="Disordered" evidence="6">
    <location>
        <begin position="199"/>
        <end position="218"/>
    </location>
</feature>
<protein>
    <submittedName>
        <fullName evidence="9">Sigma-70 family RNA polymerase sigma factor</fullName>
    </submittedName>
</protein>
<dbReference type="InterPro" id="IPR014284">
    <property type="entry name" value="RNA_pol_sigma-70_dom"/>
</dbReference>
<evidence type="ECO:0000256" key="2">
    <source>
        <dbReference type="ARBA" id="ARBA00023015"/>
    </source>
</evidence>
<dbReference type="InterPro" id="IPR013324">
    <property type="entry name" value="RNA_pol_sigma_r3/r4-like"/>
</dbReference>
<keyword evidence="5" id="KW-0804">Transcription</keyword>
<feature type="domain" description="RNA polymerase sigma factor 70 region 4 type 2" evidence="8">
    <location>
        <begin position="121"/>
        <end position="171"/>
    </location>
</feature>
<evidence type="ECO:0000259" key="7">
    <source>
        <dbReference type="Pfam" id="PF04542"/>
    </source>
</evidence>
<organism evidence="9 10">
    <name type="scientific">Polyangium mundeleinium</name>
    <dbReference type="NCBI Taxonomy" id="2995306"/>
    <lineage>
        <taxon>Bacteria</taxon>
        <taxon>Pseudomonadati</taxon>
        <taxon>Myxococcota</taxon>
        <taxon>Polyangia</taxon>
        <taxon>Polyangiales</taxon>
        <taxon>Polyangiaceae</taxon>
        <taxon>Polyangium</taxon>
    </lineage>
</organism>
<feature type="region of interest" description="Disordered" evidence="6">
    <location>
        <begin position="280"/>
        <end position="310"/>
    </location>
</feature>
<dbReference type="InterPro" id="IPR013249">
    <property type="entry name" value="RNA_pol_sigma70_r4_t2"/>
</dbReference>
<reference evidence="9 10" key="1">
    <citation type="submission" date="2022-11" db="EMBL/GenBank/DDBJ databases">
        <title>Minimal conservation of predation-associated metabolite biosynthetic gene clusters underscores biosynthetic potential of Myxococcota including descriptions for ten novel species: Archangium lansinium sp. nov., Myxococcus landrumus sp. nov., Nannocystis bai.</title>
        <authorList>
            <person name="Ahearne A."/>
            <person name="Stevens C."/>
            <person name="Dowd S."/>
        </authorList>
    </citation>
    <scope>NUCLEOTIDE SEQUENCE [LARGE SCALE GENOMIC DNA]</scope>
    <source>
        <strain evidence="9 10">RJM3</strain>
    </source>
</reference>
<dbReference type="Pfam" id="PF08281">
    <property type="entry name" value="Sigma70_r4_2"/>
    <property type="match status" value="1"/>
</dbReference>
<dbReference type="SUPFAM" id="SSF88946">
    <property type="entry name" value="Sigma2 domain of RNA polymerase sigma factors"/>
    <property type="match status" value="1"/>
</dbReference>
<dbReference type="EMBL" id="JAQNDO010000001">
    <property type="protein sequence ID" value="MDC0746435.1"/>
    <property type="molecule type" value="Genomic_DNA"/>
</dbReference>
<dbReference type="PANTHER" id="PTHR43133:SF8">
    <property type="entry name" value="RNA POLYMERASE SIGMA FACTOR HI_1459-RELATED"/>
    <property type="match status" value="1"/>
</dbReference>
<accession>A0ABT5EX97</accession>
<comment type="caution">
    <text evidence="9">The sequence shown here is derived from an EMBL/GenBank/DDBJ whole genome shotgun (WGS) entry which is preliminary data.</text>
</comment>
<dbReference type="InterPro" id="IPR036388">
    <property type="entry name" value="WH-like_DNA-bd_sf"/>
</dbReference>
<dbReference type="Pfam" id="PF04542">
    <property type="entry name" value="Sigma70_r2"/>
    <property type="match status" value="1"/>
</dbReference>
<evidence type="ECO:0000256" key="1">
    <source>
        <dbReference type="ARBA" id="ARBA00010641"/>
    </source>
</evidence>
<feature type="compositionally biased region" description="Pro residues" evidence="6">
    <location>
        <begin position="282"/>
        <end position="291"/>
    </location>
</feature>
<feature type="compositionally biased region" description="Low complexity" evidence="6">
    <location>
        <begin position="204"/>
        <end position="218"/>
    </location>
</feature>
<dbReference type="Gene3D" id="1.10.1740.10">
    <property type="match status" value="1"/>
</dbReference>
<dbReference type="InterPro" id="IPR013325">
    <property type="entry name" value="RNA_pol_sigma_r2"/>
</dbReference>
<dbReference type="InterPro" id="IPR039425">
    <property type="entry name" value="RNA_pol_sigma-70-like"/>
</dbReference>
<sequence>MTSLAHASPAPPSGSPPRLAALAALRPVVFAWTGRWMSSPADRDDVTQDVLWEAATCRTGADVPEDELRPWLFVITARMACKYLRRERRHTKGGDVSPEEIVSPNVSPEVAAERAEFLRFLQGALAKLTPRQRAAFIGYDIEEKSHETIARSLGIPVTSVRNAAFEARMRLYAALCERDRDRRGVLPLLLLFLSDRGWRGSSGGESSEGSSGRRLLPRLPRSPDKIVEKVWAPLVGLLVGAAAAAAWLLPPSDAPRVRHLRLAPYVLVIFCDQVQEPVASIEPPPPAPDPAPVRRAPRAPAAPQTLTPEAEEALDRLFRGVKTYDPKEGQ</sequence>
<feature type="domain" description="RNA polymerase sigma-70 region 2" evidence="7">
    <location>
        <begin position="24"/>
        <end position="89"/>
    </location>
</feature>
<evidence type="ECO:0000313" key="9">
    <source>
        <dbReference type="EMBL" id="MDC0746435.1"/>
    </source>
</evidence>
<comment type="similarity">
    <text evidence="1">Belongs to the sigma-70 factor family. ECF subfamily.</text>
</comment>
<dbReference type="InterPro" id="IPR007627">
    <property type="entry name" value="RNA_pol_sigma70_r2"/>
</dbReference>
<evidence type="ECO:0000259" key="8">
    <source>
        <dbReference type="Pfam" id="PF08281"/>
    </source>
</evidence>
<keyword evidence="3" id="KW-0731">Sigma factor</keyword>
<dbReference type="SUPFAM" id="SSF88659">
    <property type="entry name" value="Sigma3 and sigma4 domains of RNA polymerase sigma factors"/>
    <property type="match status" value="1"/>
</dbReference>